<evidence type="ECO:0008006" key="3">
    <source>
        <dbReference type="Google" id="ProtNLM"/>
    </source>
</evidence>
<reference evidence="1 2" key="1">
    <citation type="submission" date="2018-09" db="EMBL/GenBank/DDBJ databases">
        <title>The draft genome of Acinetobacter sp. strains.</title>
        <authorList>
            <person name="Qin J."/>
            <person name="Feng Y."/>
            <person name="Zong Z."/>
        </authorList>
    </citation>
    <scope>NUCLEOTIDE SEQUENCE [LARGE SCALE GENOMIC DNA]</scope>
    <source>
        <strain evidence="1 2">WCHAc060003</strain>
    </source>
</reference>
<dbReference type="RefSeq" id="WP_121523161.1">
    <property type="nucleotide sequence ID" value="NZ_RCHD01000016.1"/>
</dbReference>
<name>A0A498CZA9_9GAMM</name>
<gene>
    <name evidence="1" type="ORF">D9K80_08150</name>
</gene>
<evidence type="ECO:0000313" key="1">
    <source>
        <dbReference type="EMBL" id="RLL35423.1"/>
    </source>
</evidence>
<dbReference type="EMBL" id="RCHD01000016">
    <property type="protein sequence ID" value="RLL35423.1"/>
    <property type="molecule type" value="Genomic_DNA"/>
</dbReference>
<proteinExistence type="predicted"/>
<accession>A0A498CZA9</accession>
<sequence length="334" mass="38106">MATLEKNLEIANLVCKFGDHNLLDLYKEVVEPSFFKNKNRKAGKSNFYFDEVSLVNLGDDILGEKNTLALVGRFVKQTKLEREQYRDAAGKLVKDKKKLDSAPSAIFALILNNHRLLYAAETKYAPTPENFRSTLSYFLRNEQINYKDSLPKEERNPFLKEFPIVELTLTPLTNQKTLNENIYLFNKLKKVTFILNDRNSEIDGEDMFRQMQETSDEAGGQGKFEITNNKGLNQKVIAKEANKATIQGNQNIILLGTDATGKKLKIDNEDVKIQTTIDVVQNNIFATVVHMFSAFTKLIQSKEIKVKQTDAETQEILNTIDTNKVMTIHQNETE</sequence>
<protein>
    <recommendedName>
        <fullName evidence="3">DUF4747 family protein</fullName>
    </recommendedName>
</protein>
<evidence type="ECO:0000313" key="2">
    <source>
        <dbReference type="Proteomes" id="UP000267166"/>
    </source>
</evidence>
<dbReference type="Proteomes" id="UP000267166">
    <property type="component" value="Unassembled WGS sequence"/>
</dbReference>
<organism evidence="1 2">
    <name type="scientific">Acinetobacter cumulans</name>
    <dbReference type="NCBI Taxonomy" id="2136182"/>
    <lineage>
        <taxon>Bacteria</taxon>
        <taxon>Pseudomonadati</taxon>
        <taxon>Pseudomonadota</taxon>
        <taxon>Gammaproteobacteria</taxon>
        <taxon>Moraxellales</taxon>
        <taxon>Moraxellaceae</taxon>
        <taxon>Acinetobacter</taxon>
    </lineage>
</organism>
<comment type="caution">
    <text evidence="1">The sequence shown here is derived from an EMBL/GenBank/DDBJ whole genome shotgun (WGS) entry which is preliminary data.</text>
</comment>
<dbReference type="AlphaFoldDB" id="A0A498CZA9"/>